<dbReference type="InterPro" id="IPR001054">
    <property type="entry name" value="A/G_cyclase"/>
</dbReference>
<evidence type="ECO:0000259" key="1">
    <source>
        <dbReference type="PROSITE" id="PS50006"/>
    </source>
</evidence>
<dbReference type="Pfam" id="PF00498">
    <property type="entry name" value="FHA"/>
    <property type="match status" value="1"/>
</dbReference>
<dbReference type="InterPro" id="IPR000253">
    <property type="entry name" value="FHA_dom"/>
</dbReference>
<dbReference type="InterPro" id="IPR050697">
    <property type="entry name" value="Adenylyl/Guanylyl_Cyclase_3/4"/>
</dbReference>
<dbReference type="SMART" id="SM00240">
    <property type="entry name" value="FHA"/>
    <property type="match status" value="1"/>
</dbReference>
<dbReference type="Gene3D" id="2.60.200.20">
    <property type="match status" value="1"/>
</dbReference>
<proteinExistence type="predicted"/>
<dbReference type="PROSITE" id="PS50125">
    <property type="entry name" value="GUANYLATE_CYCLASE_2"/>
    <property type="match status" value="1"/>
</dbReference>
<dbReference type="PANTHER" id="PTHR43081">
    <property type="entry name" value="ADENYLATE CYCLASE, TERMINAL-DIFFERENTIATION SPECIFIC-RELATED"/>
    <property type="match status" value="1"/>
</dbReference>
<accession>A0A935K672</accession>
<dbReference type="InterPro" id="IPR029787">
    <property type="entry name" value="Nucleotide_cyclase"/>
</dbReference>
<organism evidence="3 4">
    <name type="scientific">Candidatus Dechloromonas phosphorivorans</name>
    <dbReference type="NCBI Taxonomy" id="2899244"/>
    <lineage>
        <taxon>Bacteria</taxon>
        <taxon>Pseudomonadati</taxon>
        <taxon>Pseudomonadota</taxon>
        <taxon>Betaproteobacteria</taxon>
        <taxon>Rhodocyclales</taxon>
        <taxon>Azonexaceae</taxon>
        <taxon>Dechloromonas</taxon>
    </lineage>
</organism>
<protein>
    <submittedName>
        <fullName evidence="3">FHA domain-containing protein</fullName>
    </submittedName>
</protein>
<name>A0A935K672_9RHOO</name>
<dbReference type="PROSITE" id="PS50006">
    <property type="entry name" value="FHA_DOMAIN"/>
    <property type="match status" value="1"/>
</dbReference>
<dbReference type="Proteomes" id="UP000739411">
    <property type="component" value="Unassembled WGS sequence"/>
</dbReference>
<dbReference type="CDD" id="cd07302">
    <property type="entry name" value="CHD"/>
    <property type="match status" value="1"/>
</dbReference>
<dbReference type="PANTHER" id="PTHR43081:SF1">
    <property type="entry name" value="ADENYLATE CYCLASE, TERMINAL-DIFFERENTIATION SPECIFIC"/>
    <property type="match status" value="1"/>
</dbReference>
<dbReference type="EMBL" id="JADJMS010000051">
    <property type="protein sequence ID" value="MBK7417374.1"/>
    <property type="molecule type" value="Genomic_DNA"/>
</dbReference>
<comment type="caution">
    <text evidence="3">The sequence shown here is derived from an EMBL/GenBank/DDBJ whole genome shotgun (WGS) entry which is preliminary data.</text>
</comment>
<evidence type="ECO:0000313" key="4">
    <source>
        <dbReference type="Proteomes" id="UP000739411"/>
    </source>
</evidence>
<feature type="domain" description="Guanylate cyclase" evidence="2">
    <location>
        <begin position="8"/>
        <end position="121"/>
    </location>
</feature>
<evidence type="ECO:0000313" key="3">
    <source>
        <dbReference type="EMBL" id="MBK7417374.1"/>
    </source>
</evidence>
<dbReference type="SUPFAM" id="SSF55073">
    <property type="entry name" value="Nucleotide cyclase"/>
    <property type="match status" value="1"/>
</dbReference>
<dbReference type="GO" id="GO:0004016">
    <property type="term" value="F:adenylate cyclase activity"/>
    <property type="evidence" value="ECO:0007669"/>
    <property type="project" value="UniProtKB-ARBA"/>
</dbReference>
<dbReference type="GO" id="GO:0035556">
    <property type="term" value="P:intracellular signal transduction"/>
    <property type="evidence" value="ECO:0007669"/>
    <property type="project" value="InterPro"/>
</dbReference>
<feature type="domain" description="FHA" evidence="1">
    <location>
        <begin position="218"/>
        <end position="262"/>
    </location>
</feature>
<sequence length="303" mass="34014">MSQPLQKTIMFADVSGSARLFERLEDTEAAHAVERCIKRMERSITGYRGRTLQVAGDELQALFDSPEDACLAAIDMQLRVADIPPISGLKLTIRIGLHCGEVLEQFDTALGEAVNTTARITGMARVDQILASKQLADLFPSHCENFVVPIREMGSIREGKNLIELVQIDWQRHEEYQRTRVAIPNPSLDLSINRKISDRLCLRYRGKAFLLDDKTPTLSLGRDPSSKLLIEDRKASRAHGRIEKRDGSYFYIDSSTNGSFVSFPGQVEIMVRKDEIQLRGSGRICFGGSRNDSLADFADFEYL</sequence>
<dbReference type="Pfam" id="PF00211">
    <property type="entry name" value="Guanylate_cyc"/>
    <property type="match status" value="1"/>
</dbReference>
<dbReference type="SUPFAM" id="SSF49879">
    <property type="entry name" value="SMAD/FHA domain"/>
    <property type="match status" value="1"/>
</dbReference>
<reference evidence="3 4" key="1">
    <citation type="submission" date="2020-10" db="EMBL/GenBank/DDBJ databases">
        <title>Connecting structure to function with the recovery of over 1000 high-quality activated sludge metagenome-assembled genomes encoding full-length rRNA genes using long-read sequencing.</title>
        <authorList>
            <person name="Singleton C.M."/>
            <person name="Petriglieri F."/>
            <person name="Kristensen J.M."/>
            <person name="Kirkegaard R.H."/>
            <person name="Michaelsen T.Y."/>
            <person name="Andersen M.H."/>
            <person name="Karst S.M."/>
            <person name="Dueholm M.S."/>
            <person name="Nielsen P.H."/>
            <person name="Albertsen M."/>
        </authorList>
    </citation>
    <scope>NUCLEOTIDE SEQUENCE [LARGE SCALE GENOMIC DNA]</scope>
    <source>
        <strain evidence="3">EsbW_18-Q3-R4-48_BATAC.463</strain>
    </source>
</reference>
<dbReference type="Gene3D" id="3.30.70.1230">
    <property type="entry name" value="Nucleotide cyclase"/>
    <property type="match status" value="1"/>
</dbReference>
<dbReference type="GO" id="GO:0009190">
    <property type="term" value="P:cyclic nucleotide biosynthetic process"/>
    <property type="evidence" value="ECO:0007669"/>
    <property type="project" value="InterPro"/>
</dbReference>
<dbReference type="InterPro" id="IPR008984">
    <property type="entry name" value="SMAD_FHA_dom_sf"/>
</dbReference>
<evidence type="ECO:0000259" key="2">
    <source>
        <dbReference type="PROSITE" id="PS50125"/>
    </source>
</evidence>
<dbReference type="AlphaFoldDB" id="A0A935K672"/>
<gene>
    <name evidence="3" type="ORF">IPJ38_22065</name>
</gene>